<dbReference type="PANTHER" id="PTHR13355:SF11">
    <property type="entry name" value="GLUCOSAMINE 6-PHOSPHATE N-ACETYLTRANSFERASE"/>
    <property type="match status" value="1"/>
</dbReference>
<dbReference type="InterPro" id="IPR039143">
    <property type="entry name" value="GNPNAT1-like"/>
</dbReference>
<proteinExistence type="predicted"/>
<feature type="domain" description="N-acetyltransferase" evidence="1">
    <location>
        <begin position="1"/>
        <end position="142"/>
    </location>
</feature>
<keyword evidence="3" id="KW-1185">Reference proteome</keyword>
<sequence length="144" mass="16236">MEVTIGKGPELIKQAQSIRYQAFTLEQNIPTELDLDGLDEVSFHALVRDEYKSVATARLTIKENGSSVMARVAVLEEYRGLGIASKIVKALIEHADNIDVASIEIHAHGYLRGYYEQFGFEFIKEVEIVGEHQLIEMQLQLKCI</sequence>
<dbReference type="InterPro" id="IPR016181">
    <property type="entry name" value="Acyl_CoA_acyltransferase"/>
</dbReference>
<dbReference type="Pfam" id="PF13673">
    <property type="entry name" value="Acetyltransf_10"/>
    <property type="match status" value="1"/>
</dbReference>
<gene>
    <name evidence="2" type="ORF">GCM10009425_33270</name>
</gene>
<dbReference type="CDD" id="cd04301">
    <property type="entry name" value="NAT_SF"/>
    <property type="match status" value="1"/>
</dbReference>
<name>A0ABQ2GZX9_9PSED</name>
<dbReference type="Proteomes" id="UP000616499">
    <property type="component" value="Unassembled WGS sequence"/>
</dbReference>
<evidence type="ECO:0000313" key="2">
    <source>
        <dbReference type="EMBL" id="GGM19742.1"/>
    </source>
</evidence>
<comment type="caution">
    <text evidence="2">The sequence shown here is derived from an EMBL/GenBank/DDBJ whole genome shotgun (WGS) entry which is preliminary data.</text>
</comment>
<evidence type="ECO:0000313" key="3">
    <source>
        <dbReference type="Proteomes" id="UP000616499"/>
    </source>
</evidence>
<reference evidence="3" key="1">
    <citation type="journal article" date="2019" name="Int. J. Syst. Evol. Microbiol.">
        <title>The Global Catalogue of Microorganisms (GCM) 10K type strain sequencing project: providing services to taxonomists for standard genome sequencing and annotation.</title>
        <authorList>
            <consortium name="The Broad Institute Genomics Platform"/>
            <consortium name="The Broad Institute Genome Sequencing Center for Infectious Disease"/>
            <person name="Wu L."/>
            <person name="Ma J."/>
        </authorList>
    </citation>
    <scope>NUCLEOTIDE SEQUENCE [LARGE SCALE GENOMIC DNA]</scope>
    <source>
        <strain evidence="3">JCM 13501</strain>
    </source>
</reference>
<dbReference type="PANTHER" id="PTHR13355">
    <property type="entry name" value="GLUCOSAMINE 6-PHOSPHATE N-ACETYLTRANSFERASE"/>
    <property type="match status" value="1"/>
</dbReference>
<dbReference type="EMBL" id="BMNW01000007">
    <property type="protein sequence ID" value="GGM19742.1"/>
    <property type="molecule type" value="Genomic_DNA"/>
</dbReference>
<dbReference type="RefSeq" id="WP_188867242.1">
    <property type="nucleotide sequence ID" value="NZ_BMNW01000007.1"/>
</dbReference>
<protein>
    <recommendedName>
        <fullName evidence="1">N-acetyltransferase domain-containing protein</fullName>
    </recommendedName>
</protein>
<dbReference type="Gene3D" id="3.40.630.30">
    <property type="match status" value="1"/>
</dbReference>
<dbReference type="InterPro" id="IPR000182">
    <property type="entry name" value="GNAT_dom"/>
</dbReference>
<accession>A0ABQ2GZX9</accession>
<evidence type="ECO:0000259" key="1">
    <source>
        <dbReference type="PROSITE" id="PS51186"/>
    </source>
</evidence>
<organism evidence="2 3">
    <name type="scientific">Pseudomonas asuensis</name>
    <dbReference type="NCBI Taxonomy" id="1825787"/>
    <lineage>
        <taxon>Bacteria</taxon>
        <taxon>Pseudomonadati</taxon>
        <taxon>Pseudomonadota</taxon>
        <taxon>Gammaproteobacteria</taxon>
        <taxon>Pseudomonadales</taxon>
        <taxon>Pseudomonadaceae</taxon>
        <taxon>Pseudomonas</taxon>
    </lineage>
</organism>
<dbReference type="PROSITE" id="PS51186">
    <property type="entry name" value="GNAT"/>
    <property type="match status" value="1"/>
</dbReference>
<dbReference type="SUPFAM" id="SSF55729">
    <property type="entry name" value="Acyl-CoA N-acyltransferases (Nat)"/>
    <property type="match status" value="1"/>
</dbReference>